<dbReference type="Pfam" id="PF13350">
    <property type="entry name" value="Y_phosphatase3"/>
    <property type="match status" value="1"/>
</dbReference>
<dbReference type="InterPro" id="IPR026893">
    <property type="entry name" value="Tyr/Ser_Pase_IphP-type"/>
</dbReference>
<evidence type="ECO:0000256" key="1">
    <source>
        <dbReference type="ARBA" id="ARBA00009580"/>
    </source>
</evidence>
<accession>A0A929FY58</accession>
<dbReference type="SUPFAM" id="SSF52799">
    <property type="entry name" value="(Phosphotyrosine protein) phosphatases II"/>
    <property type="match status" value="1"/>
</dbReference>
<proteinExistence type="inferred from homology"/>
<comment type="caution">
    <text evidence="4">The sequence shown here is derived from an EMBL/GenBank/DDBJ whole genome shotgun (WGS) entry which is preliminary data.</text>
</comment>
<protein>
    <submittedName>
        <fullName evidence="4">Tyrosine-protein phosphatase</fullName>
    </submittedName>
</protein>
<feature type="compositionally biased region" description="Low complexity" evidence="2">
    <location>
        <begin position="86"/>
        <end position="97"/>
    </location>
</feature>
<dbReference type="GO" id="GO:0004721">
    <property type="term" value="F:phosphoprotein phosphatase activity"/>
    <property type="evidence" value="ECO:0007669"/>
    <property type="project" value="InterPro"/>
</dbReference>
<feature type="domain" description="Tyrosine specific protein phosphatases" evidence="3">
    <location>
        <begin position="220"/>
        <end position="255"/>
    </location>
</feature>
<dbReference type="Gene3D" id="3.90.190.10">
    <property type="entry name" value="Protein tyrosine phosphatase superfamily"/>
    <property type="match status" value="1"/>
</dbReference>
<dbReference type="Proteomes" id="UP000598360">
    <property type="component" value="Unassembled WGS sequence"/>
</dbReference>
<sequence>MPSSVSNRYSVVSAPSGRISVKSNVVVVTSRLLCARSDTREASSHRSGCLRVHVPRCGADHRADAGRVWQRTGAPATLARRRARRPPGAAGRPARQPRGSRRSQVSTTDPADVLGGLVNFRDLGGLPMRGGTFTAPGVLYRSDAPHVGDRAPQDAPEWPPAAVVDLRDEVELDGAPHPMADVAEVHQVPLLEDVRPGDSDRPDDHELTVLYQGIVDHAAKKLVEVFRIVLNAGGPVLIHCAAGKDRTGVSAALLLSLVEVRRDAVVADYVRTDGNMFRVLQRLQVLSPELPPGVDVDSVRELMSTPAEAIERVLGRFAAHPGGAADWLRGHGVTDEELQRWRERFAS</sequence>
<dbReference type="InterPro" id="IPR029021">
    <property type="entry name" value="Prot-tyrosine_phosphatase-like"/>
</dbReference>
<dbReference type="PROSITE" id="PS50056">
    <property type="entry name" value="TYR_PHOSPHATASE_2"/>
    <property type="match status" value="1"/>
</dbReference>
<dbReference type="InterPro" id="IPR016130">
    <property type="entry name" value="Tyr_Pase_AS"/>
</dbReference>
<keyword evidence="5" id="KW-1185">Reference proteome</keyword>
<dbReference type="PANTHER" id="PTHR31126:SF1">
    <property type="entry name" value="TYROSINE SPECIFIC PROTEIN PHOSPHATASES DOMAIN-CONTAINING PROTEIN"/>
    <property type="match status" value="1"/>
</dbReference>
<evidence type="ECO:0000313" key="4">
    <source>
        <dbReference type="EMBL" id="MBE9373074.1"/>
    </source>
</evidence>
<feature type="region of interest" description="Disordered" evidence="2">
    <location>
        <begin position="68"/>
        <end position="112"/>
    </location>
</feature>
<reference evidence="4" key="1">
    <citation type="submission" date="2020-10" db="EMBL/GenBank/DDBJ databases">
        <title>Diversity and distribution of actinomycetes associated with coral in the coast of Hainan.</title>
        <authorList>
            <person name="Li F."/>
        </authorList>
    </citation>
    <scope>NUCLEOTIDE SEQUENCE</scope>
    <source>
        <strain evidence="4">HNM0983</strain>
    </source>
</reference>
<dbReference type="PROSITE" id="PS00383">
    <property type="entry name" value="TYR_PHOSPHATASE_1"/>
    <property type="match status" value="1"/>
</dbReference>
<evidence type="ECO:0000256" key="2">
    <source>
        <dbReference type="SAM" id="MobiDB-lite"/>
    </source>
</evidence>
<dbReference type="PANTHER" id="PTHR31126">
    <property type="entry name" value="TYROSINE-PROTEIN PHOSPHATASE"/>
    <property type="match status" value="1"/>
</dbReference>
<evidence type="ECO:0000313" key="5">
    <source>
        <dbReference type="Proteomes" id="UP000598360"/>
    </source>
</evidence>
<organism evidence="4 5">
    <name type="scientific">Saccharopolyspora montiporae</name>
    <dbReference type="NCBI Taxonomy" id="2781240"/>
    <lineage>
        <taxon>Bacteria</taxon>
        <taxon>Bacillati</taxon>
        <taxon>Actinomycetota</taxon>
        <taxon>Actinomycetes</taxon>
        <taxon>Pseudonocardiales</taxon>
        <taxon>Pseudonocardiaceae</taxon>
        <taxon>Saccharopolyspora</taxon>
    </lineage>
</organism>
<gene>
    <name evidence="4" type="ORF">IQ251_01300</name>
</gene>
<evidence type="ECO:0000259" key="3">
    <source>
        <dbReference type="PROSITE" id="PS50056"/>
    </source>
</evidence>
<name>A0A929FY58_9PSEU</name>
<dbReference type="AlphaFoldDB" id="A0A929FY58"/>
<dbReference type="InterPro" id="IPR000387">
    <property type="entry name" value="Tyr_Pase_dom"/>
</dbReference>
<comment type="similarity">
    <text evidence="1">Belongs to the protein-tyrosine phosphatase family.</text>
</comment>
<dbReference type="EMBL" id="JADEYC010000002">
    <property type="protein sequence ID" value="MBE9373074.1"/>
    <property type="molecule type" value="Genomic_DNA"/>
</dbReference>